<proteinExistence type="predicted"/>
<protein>
    <submittedName>
        <fullName evidence="3">Membrane protease regulatory membrane protein</fullName>
    </submittedName>
</protein>
<keyword evidence="1" id="KW-0812">Transmembrane</keyword>
<dbReference type="AlphaFoldDB" id="W0EBY3"/>
<dbReference type="Gene3D" id="2.40.50.140">
    <property type="entry name" value="Nucleic acid-binding proteins"/>
    <property type="match status" value="1"/>
</dbReference>
<dbReference type="GO" id="GO:0008233">
    <property type="term" value="F:peptidase activity"/>
    <property type="evidence" value="ECO:0007669"/>
    <property type="project" value="UniProtKB-KW"/>
</dbReference>
<dbReference type="InterPro" id="IPR058653">
    <property type="entry name" value="NfeD2_TM"/>
</dbReference>
<dbReference type="HOGENOM" id="CLU_107496_0_0_9"/>
<evidence type="ECO:0000256" key="1">
    <source>
        <dbReference type="SAM" id="Phobius"/>
    </source>
</evidence>
<evidence type="ECO:0000259" key="2">
    <source>
        <dbReference type="Pfam" id="PF25842"/>
    </source>
</evidence>
<organism evidence="3 4">
    <name type="scientific">Desulfitobacterium metallireducens DSM 15288</name>
    <dbReference type="NCBI Taxonomy" id="871968"/>
    <lineage>
        <taxon>Bacteria</taxon>
        <taxon>Bacillati</taxon>
        <taxon>Bacillota</taxon>
        <taxon>Clostridia</taxon>
        <taxon>Eubacteriales</taxon>
        <taxon>Desulfitobacteriaceae</taxon>
        <taxon>Desulfitobacterium</taxon>
    </lineage>
</organism>
<dbReference type="STRING" id="871968.DESME_08180"/>
<feature type="transmembrane region" description="Helical" evidence="1">
    <location>
        <begin position="48"/>
        <end position="67"/>
    </location>
</feature>
<dbReference type="eggNOG" id="COG1585">
    <property type="taxonomic scope" value="Bacteria"/>
</dbReference>
<dbReference type="RefSeq" id="WP_006717114.1">
    <property type="nucleotide sequence ID" value="NZ_CP007032.1"/>
</dbReference>
<dbReference type="GO" id="GO:0006508">
    <property type="term" value="P:proteolysis"/>
    <property type="evidence" value="ECO:0007669"/>
    <property type="project" value="UniProtKB-KW"/>
</dbReference>
<keyword evidence="1" id="KW-1133">Transmembrane helix</keyword>
<dbReference type="EMBL" id="CP007032">
    <property type="protein sequence ID" value="AHF07048.1"/>
    <property type="molecule type" value="Genomic_DNA"/>
</dbReference>
<keyword evidence="1" id="KW-0472">Membrane</keyword>
<feature type="transmembrane region" description="Helical" evidence="1">
    <location>
        <begin position="6"/>
        <end position="27"/>
    </location>
</feature>
<reference evidence="3 4" key="1">
    <citation type="submission" date="2013-12" db="EMBL/GenBank/DDBJ databases">
        <authorList>
            <consortium name="DOE Joint Genome Institute"/>
            <person name="Smidt H."/>
            <person name="Huntemann M."/>
            <person name="Han J."/>
            <person name="Chen A."/>
            <person name="Kyrpides N."/>
            <person name="Mavromatis K."/>
            <person name="Markowitz V."/>
            <person name="Palaniappan K."/>
            <person name="Ivanova N."/>
            <person name="Schaumberg A."/>
            <person name="Pati A."/>
            <person name="Liolios K."/>
            <person name="Nordberg H.P."/>
            <person name="Cantor M.N."/>
            <person name="Hua S.X."/>
            <person name="Woyke T."/>
        </authorList>
    </citation>
    <scope>NUCLEOTIDE SEQUENCE [LARGE SCALE GENOMIC DNA]</scope>
    <source>
        <strain evidence="4">DSM 15288</strain>
    </source>
</reference>
<dbReference type="Pfam" id="PF25842">
    <property type="entry name" value="NfeD_TM"/>
    <property type="match status" value="1"/>
</dbReference>
<keyword evidence="4" id="KW-1185">Reference proteome</keyword>
<feature type="transmembrane region" description="Helical" evidence="1">
    <location>
        <begin position="73"/>
        <end position="94"/>
    </location>
</feature>
<dbReference type="Proteomes" id="UP000010847">
    <property type="component" value="Chromosome"/>
</dbReference>
<evidence type="ECO:0000313" key="3">
    <source>
        <dbReference type="EMBL" id="AHF07048.1"/>
    </source>
</evidence>
<gene>
    <name evidence="3" type="ORF">DESME_08180</name>
</gene>
<sequence>MLDIYWGCLFGGLIFALVTLIFGDLLGDAFQGLFHSFSLDHFDILQPMVLVSGITVFGGTGAVLTLYTQLLTVIIAILALILAVVLSILIYFAYVKPMKNSENSIAYSMQDLVGIPGQVSVTIPAEGYGEVILKIGAGHSNHIAVSQSGQELPIGTKIFVIKVEKSIVSVVNQI</sequence>
<accession>W0EBY3</accession>
<dbReference type="InterPro" id="IPR012340">
    <property type="entry name" value="NA-bd_OB-fold"/>
</dbReference>
<name>W0EBY3_9FIRM</name>
<feature type="domain" description="Membrane protein NfeD2 N-terminal transmembrane" evidence="2">
    <location>
        <begin position="3"/>
        <end position="103"/>
    </location>
</feature>
<dbReference type="KEGG" id="dmt:DESME_08180"/>
<evidence type="ECO:0000313" key="4">
    <source>
        <dbReference type="Proteomes" id="UP000010847"/>
    </source>
</evidence>
<dbReference type="OrthoDB" id="1683445at2"/>
<keyword evidence="3" id="KW-0378">Hydrolase</keyword>
<keyword evidence="3" id="KW-0645">Protease</keyword>